<dbReference type="Pfam" id="PF00501">
    <property type="entry name" value="AMP-binding"/>
    <property type="match status" value="1"/>
</dbReference>
<protein>
    <recommendedName>
        <fullName evidence="3">Carrier domain-containing protein</fullName>
    </recommendedName>
</protein>
<dbReference type="Pfam" id="PF07993">
    <property type="entry name" value="NAD_binding_4"/>
    <property type="match status" value="1"/>
</dbReference>
<dbReference type="GO" id="GO:0031177">
    <property type="term" value="F:phosphopantetheine binding"/>
    <property type="evidence" value="ECO:0007669"/>
    <property type="project" value="InterPro"/>
</dbReference>
<dbReference type="InterPro" id="IPR020845">
    <property type="entry name" value="AMP-binding_CS"/>
</dbReference>
<dbReference type="InterPro" id="IPR000873">
    <property type="entry name" value="AMP-dep_synth/lig_dom"/>
</dbReference>
<accession>A0AAJ8KPP8</accession>
<dbReference type="SUPFAM" id="SSF47336">
    <property type="entry name" value="ACP-like"/>
    <property type="match status" value="1"/>
</dbReference>
<dbReference type="Pfam" id="PF00550">
    <property type="entry name" value="PP-binding"/>
    <property type="match status" value="1"/>
</dbReference>
<dbReference type="PROSITE" id="PS00455">
    <property type="entry name" value="AMP_BINDING"/>
    <property type="match status" value="1"/>
</dbReference>
<dbReference type="Proteomes" id="UP000078595">
    <property type="component" value="Chromosome 5"/>
</dbReference>
<dbReference type="Gene3D" id="1.10.1200.10">
    <property type="entry name" value="ACP-like"/>
    <property type="match status" value="1"/>
</dbReference>
<organism evidence="4 5">
    <name type="scientific">Kwoniella dejecticola CBS 10117</name>
    <dbReference type="NCBI Taxonomy" id="1296121"/>
    <lineage>
        <taxon>Eukaryota</taxon>
        <taxon>Fungi</taxon>
        <taxon>Dikarya</taxon>
        <taxon>Basidiomycota</taxon>
        <taxon>Agaricomycotina</taxon>
        <taxon>Tremellomycetes</taxon>
        <taxon>Tremellales</taxon>
        <taxon>Cryptococcaceae</taxon>
        <taxon>Kwoniella</taxon>
    </lineage>
</organism>
<dbReference type="PANTHER" id="PTHR43439">
    <property type="entry name" value="PHENYLACETATE-COENZYME A LIGASE"/>
    <property type="match status" value="1"/>
</dbReference>
<reference evidence="4" key="1">
    <citation type="submission" date="2013-07" db="EMBL/GenBank/DDBJ databases">
        <authorList>
            <consortium name="The Broad Institute Genome Sequencing Platform"/>
            <person name="Cuomo C."/>
            <person name="Litvintseva A."/>
            <person name="Chen Y."/>
            <person name="Heitman J."/>
            <person name="Sun S."/>
            <person name="Springer D."/>
            <person name="Dromer F."/>
            <person name="Young S.K."/>
            <person name="Zeng Q."/>
            <person name="Gargeya S."/>
            <person name="Fitzgerald M."/>
            <person name="Abouelleil A."/>
            <person name="Alvarado L."/>
            <person name="Berlin A.M."/>
            <person name="Chapman S.B."/>
            <person name="Dewar J."/>
            <person name="Goldberg J."/>
            <person name="Griggs A."/>
            <person name="Gujja S."/>
            <person name="Hansen M."/>
            <person name="Howarth C."/>
            <person name="Imamovic A."/>
            <person name="Larimer J."/>
            <person name="McCowan C."/>
            <person name="Murphy C."/>
            <person name="Pearson M."/>
            <person name="Priest M."/>
            <person name="Roberts A."/>
            <person name="Saif S."/>
            <person name="Shea T."/>
            <person name="Sykes S."/>
            <person name="Wortman J."/>
            <person name="Nusbaum C."/>
            <person name="Birren B."/>
        </authorList>
    </citation>
    <scope>NUCLEOTIDE SEQUENCE</scope>
    <source>
        <strain evidence="4">CBS 10117</strain>
    </source>
</reference>
<dbReference type="EMBL" id="CP144534">
    <property type="protein sequence ID" value="WWC61530.1"/>
    <property type="molecule type" value="Genomic_DNA"/>
</dbReference>
<dbReference type="SMART" id="SM00823">
    <property type="entry name" value="PKS_PP"/>
    <property type="match status" value="1"/>
</dbReference>
<dbReference type="SUPFAM" id="SSF51735">
    <property type="entry name" value="NAD(P)-binding Rossmann-fold domains"/>
    <property type="match status" value="1"/>
</dbReference>
<dbReference type="InterPro" id="IPR051414">
    <property type="entry name" value="Adenylate-forming_Reductase"/>
</dbReference>
<feature type="domain" description="Carrier" evidence="3">
    <location>
        <begin position="593"/>
        <end position="671"/>
    </location>
</feature>
<dbReference type="PANTHER" id="PTHR43439:SF2">
    <property type="entry name" value="ENZYME, PUTATIVE (JCVI)-RELATED"/>
    <property type="match status" value="1"/>
</dbReference>
<evidence type="ECO:0000256" key="2">
    <source>
        <dbReference type="ARBA" id="ARBA00022553"/>
    </source>
</evidence>
<evidence type="ECO:0000256" key="1">
    <source>
        <dbReference type="ARBA" id="ARBA00022450"/>
    </source>
</evidence>
<dbReference type="InterPro" id="IPR042099">
    <property type="entry name" value="ANL_N_sf"/>
</dbReference>
<dbReference type="GeneID" id="28968606"/>
<dbReference type="InterPro" id="IPR013120">
    <property type="entry name" value="FAR_NAD-bd"/>
</dbReference>
<sequence>MPLSYLVSTAGHAQHQNEEFPHDIQNILQLIANGAEEFGQEKVVGFTSRSDDAGWTCDRYSFPELLDLSSRLANGLASNGVGDNKPDARIVSLLCPTGLDFLLAWIALMRLGYGVVLIAPQCSPSAIAHLYNSSSSSRLIFHPKYAELAETAHQLNDKISTVVLPDVSEHPPLPALGCTVKDVDSISHVFHTSGTSGTPKPIPNTHSRSVSVLPRRALPSYIAPSPQTSRTPVPSGSAAFTTTPLFHGGISDLLRAWMARSMIYFYPTSDVAITSDNIVQAVAACQEPPAHQDYKLSEAQAEERKHRFKVTSFLSVPYILSTLVEDETGPGVEMLRQMDYVSTGGAPLDTNIGDMMVGKGIRLVSRLGSSECGFLLSSHRDYAVEKDWEWLRNDSPYCDALVFEPVDKDSSPDGARYEMVVTDRWLSKTKSNRDDGSYATGDLYQPHPTKKNVWRYVGRGDDVIVLSNGEKASPGPIETILRSSQLLADALVVGSDQSQLGVLLFPREIPFPTNMMQDLAPLIDQSNVQSPSFAQITKDMCFIVNNPAKLLPKSSKGTIQRGVAYEVFKEEIDQLYKEQGRGDAGSRKRSLQEIQLEVERHIKDAVASRLKLDKLGPDVDLFSWGVDSLMATRIRTSLQKHLNTGGTILPNNVVFEKPSINRLSQYIYDLQERNSANGDQADNLHKLMEDLLVRYGNFDDSGQDGFTHSDVAQAGGATILLTGATGSLGSFLVHQLAQLPSTLLNKVICLVRAEGDEQARIRVQGELTKRGLQLQADSRLEVLAAELVDPNLGLTLEVFHDLARTVDVVVHAAWPVHFTSTLVSFEDSIRGARNLLDLVAKTARGKMFYCSSLASVLGKPSPRYFEEPSDDPATASPIGYSQSKWVTEKICRLAAESDTLRNRVHILRVGQLCGDTHGGHWNEKEGWPLLIRTAQTTGSLPLLQERPSWLPVDLASQAIIDIITRSESVSPLIYHIVHPLNIEWSTVLDALKAAGLSFKRLETVEWLRRVEASTDDLEENPSKQMLDLWKTAYGESAKIPSDVVVDVTNASASSPTIRNLSPIDNSQIIRMVNAWRRTGFLQS</sequence>
<dbReference type="SUPFAM" id="SSF56801">
    <property type="entry name" value="Acetyl-CoA synthetase-like"/>
    <property type="match status" value="1"/>
</dbReference>
<evidence type="ECO:0000313" key="5">
    <source>
        <dbReference type="Proteomes" id="UP000078595"/>
    </source>
</evidence>
<dbReference type="AlphaFoldDB" id="A0AAJ8KPP8"/>
<dbReference type="InterPro" id="IPR036291">
    <property type="entry name" value="NAD(P)-bd_dom_sf"/>
</dbReference>
<evidence type="ECO:0000313" key="4">
    <source>
        <dbReference type="EMBL" id="WWC61530.1"/>
    </source>
</evidence>
<dbReference type="RefSeq" id="XP_065824979.1">
    <property type="nucleotide sequence ID" value="XM_065968907.1"/>
</dbReference>
<dbReference type="InterPro" id="IPR020806">
    <property type="entry name" value="PKS_PP-bd"/>
</dbReference>
<dbReference type="Gene3D" id="3.40.50.720">
    <property type="entry name" value="NAD(P)-binding Rossmann-like Domain"/>
    <property type="match status" value="1"/>
</dbReference>
<reference evidence="4" key="2">
    <citation type="submission" date="2024-02" db="EMBL/GenBank/DDBJ databases">
        <title>Comparative genomics of Cryptococcus and Kwoniella reveals pathogenesis evolution and contrasting modes of karyotype evolution via chromosome fusion or intercentromeric recombination.</title>
        <authorList>
            <person name="Coelho M.A."/>
            <person name="David-Palma M."/>
            <person name="Shea T."/>
            <person name="Bowers K."/>
            <person name="McGinley-Smith S."/>
            <person name="Mohammad A.W."/>
            <person name="Gnirke A."/>
            <person name="Yurkov A.M."/>
            <person name="Nowrousian M."/>
            <person name="Sun S."/>
            <person name="Cuomo C.A."/>
            <person name="Heitman J."/>
        </authorList>
    </citation>
    <scope>NUCLEOTIDE SEQUENCE</scope>
    <source>
        <strain evidence="4">CBS 10117</strain>
    </source>
</reference>
<evidence type="ECO:0000259" key="3">
    <source>
        <dbReference type="PROSITE" id="PS50075"/>
    </source>
</evidence>
<dbReference type="Gene3D" id="3.40.50.12780">
    <property type="entry name" value="N-terminal domain of ligase-like"/>
    <property type="match status" value="1"/>
</dbReference>
<name>A0AAJ8KPP8_9TREE</name>
<dbReference type="Pfam" id="PF23562">
    <property type="entry name" value="AMP-binding_C_3"/>
    <property type="match status" value="1"/>
</dbReference>
<dbReference type="KEGG" id="kdj:28968606"/>
<keyword evidence="2" id="KW-0597">Phosphoprotein</keyword>
<keyword evidence="1" id="KW-0596">Phosphopantetheine</keyword>
<dbReference type="InterPro" id="IPR036736">
    <property type="entry name" value="ACP-like_sf"/>
</dbReference>
<dbReference type="PROSITE" id="PS50075">
    <property type="entry name" value="CARRIER"/>
    <property type="match status" value="1"/>
</dbReference>
<proteinExistence type="predicted"/>
<dbReference type="InterPro" id="IPR009081">
    <property type="entry name" value="PP-bd_ACP"/>
</dbReference>
<keyword evidence="5" id="KW-1185">Reference proteome</keyword>
<gene>
    <name evidence="4" type="ORF">I303_104114</name>
</gene>